<dbReference type="InterPro" id="IPR029056">
    <property type="entry name" value="Ribokinase-like"/>
</dbReference>
<dbReference type="AlphaFoldDB" id="A0A5C8HSZ7"/>
<sequence length="298" mass="31159">MSEAQRVLVIGEALIDVVGGVEIVGGSPSNAALGLGRLGVKVDLLTALARDERGERIRTHLEDSGVRVLPESFSLERTSTARATVMPDGSAEYEFDVTWQVQPVDVSAYGVVHVGSIGSFVEPGACVVRGLVRSARLEGARVTFDPNVRPALLGSQDAVARADLIARFSAAVKLSEEDAQALYPRLPLDKVADRLHELGPDLVAITRGGDGSILSTRTARVVVAAPSVDVVDTVGAGDTYMAALIASLLAEADWDLGAERLNRLGEFCATAAAITVGRSGADLPTRSDLEPTSGLLHG</sequence>
<gene>
    <name evidence="7" type="ORF">FVP74_12690</name>
</gene>
<dbReference type="InterPro" id="IPR050306">
    <property type="entry name" value="PfkB_Carbo_kinase"/>
</dbReference>
<evidence type="ECO:0000259" key="6">
    <source>
        <dbReference type="Pfam" id="PF00294"/>
    </source>
</evidence>
<dbReference type="Proteomes" id="UP000321949">
    <property type="component" value="Unassembled WGS sequence"/>
</dbReference>
<evidence type="ECO:0000256" key="3">
    <source>
        <dbReference type="ARBA" id="ARBA00022741"/>
    </source>
</evidence>
<feature type="domain" description="Carbohydrate kinase PfkB" evidence="6">
    <location>
        <begin position="10"/>
        <end position="284"/>
    </location>
</feature>
<dbReference type="PANTHER" id="PTHR43085:SF1">
    <property type="entry name" value="PSEUDOURIDINE KINASE-RELATED"/>
    <property type="match status" value="1"/>
</dbReference>
<dbReference type="GO" id="GO:0016301">
    <property type="term" value="F:kinase activity"/>
    <property type="evidence" value="ECO:0007669"/>
    <property type="project" value="UniProtKB-KW"/>
</dbReference>
<evidence type="ECO:0000256" key="5">
    <source>
        <dbReference type="ARBA" id="ARBA00022840"/>
    </source>
</evidence>
<evidence type="ECO:0000256" key="4">
    <source>
        <dbReference type="ARBA" id="ARBA00022777"/>
    </source>
</evidence>
<accession>A0A5C8HSZ7</accession>
<dbReference type="Gene3D" id="3.40.1190.20">
    <property type="match status" value="1"/>
</dbReference>
<keyword evidence="4 7" id="KW-0418">Kinase</keyword>
<reference evidence="7 8" key="1">
    <citation type="submission" date="2019-08" db="EMBL/GenBank/DDBJ databases">
        <authorList>
            <person name="Dong K."/>
        </authorList>
    </citation>
    <scope>NUCLEOTIDE SEQUENCE [LARGE SCALE GENOMIC DNA]</scope>
    <source>
        <strain evidence="7 8">K-1</strain>
    </source>
</reference>
<evidence type="ECO:0000256" key="1">
    <source>
        <dbReference type="ARBA" id="ARBA00010688"/>
    </source>
</evidence>
<dbReference type="PANTHER" id="PTHR43085">
    <property type="entry name" value="HEXOKINASE FAMILY MEMBER"/>
    <property type="match status" value="1"/>
</dbReference>
<keyword evidence="3" id="KW-0547">Nucleotide-binding</keyword>
<evidence type="ECO:0000256" key="2">
    <source>
        <dbReference type="ARBA" id="ARBA00022679"/>
    </source>
</evidence>
<dbReference type="RefSeq" id="WP_147050274.1">
    <property type="nucleotide sequence ID" value="NZ_BKAH01000006.1"/>
</dbReference>
<keyword evidence="5" id="KW-0067">ATP-binding</keyword>
<comment type="caution">
    <text evidence="7">The sequence shown here is derived from an EMBL/GenBank/DDBJ whole genome shotgun (WGS) entry which is preliminary data.</text>
</comment>
<dbReference type="PROSITE" id="PS00584">
    <property type="entry name" value="PFKB_KINASES_2"/>
    <property type="match status" value="1"/>
</dbReference>
<evidence type="ECO:0000313" key="7">
    <source>
        <dbReference type="EMBL" id="TXK08929.1"/>
    </source>
</evidence>
<dbReference type="EMBL" id="VRSX01000006">
    <property type="protein sequence ID" value="TXK08929.1"/>
    <property type="molecule type" value="Genomic_DNA"/>
</dbReference>
<dbReference type="Pfam" id="PF00294">
    <property type="entry name" value="PfkB"/>
    <property type="match status" value="1"/>
</dbReference>
<dbReference type="SUPFAM" id="SSF53613">
    <property type="entry name" value="Ribokinase-like"/>
    <property type="match status" value="1"/>
</dbReference>
<organism evidence="7 8">
    <name type="scientific">Microbacterium saccharophilum</name>
    <dbReference type="NCBI Taxonomy" id="1213358"/>
    <lineage>
        <taxon>Bacteria</taxon>
        <taxon>Bacillati</taxon>
        <taxon>Actinomycetota</taxon>
        <taxon>Actinomycetes</taxon>
        <taxon>Micrococcales</taxon>
        <taxon>Microbacteriaceae</taxon>
        <taxon>Microbacterium</taxon>
    </lineage>
</organism>
<dbReference type="InterPro" id="IPR002173">
    <property type="entry name" value="Carboh/pur_kinase_PfkB_CS"/>
</dbReference>
<evidence type="ECO:0000313" key="8">
    <source>
        <dbReference type="Proteomes" id="UP000321949"/>
    </source>
</evidence>
<dbReference type="GO" id="GO:0005524">
    <property type="term" value="F:ATP binding"/>
    <property type="evidence" value="ECO:0007669"/>
    <property type="project" value="UniProtKB-KW"/>
</dbReference>
<keyword evidence="2" id="KW-0808">Transferase</keyword>
<dbReference type="InterPro" id="IPR011611">
    <property type="entry name" value="PfkB_dom"/>
</dbReference>
<keyword evidence="8" id="KW-1185">Reference proteome</keyword>
<proteinExistence type="inferred from homology"/>
<protein>
    <submittedName>
        <fullName evidence="7">Carbohydrate kinase</fullName>
    </submittedName>
</protein>
<name>A0A5C8HSZ7_9MICO</name>
<comment type="similarity">
    <text evidence="1">Belongs to the carbohydrate kinase PfkB family.</text>
</comment>
<dbReference type="OrthoDB" id="9795789at2"/>